<evidence type="ECO:0000313" key="1">
    <source>
        <dbReference type="EMBL" id="JAI07400.1"/>
    </source>
</evidence>
<organism evidence="1">
    <name type="scientific">Anguilla anguilla</name>
    <name type="common">European freshwater eel</name>
    <name type="synonym">Muraena anguilla</name>
    <dbReference type="NCBI Taxonomy" id="7936"/>
    <lineage>
        <taxon>Eukaryota</taxon>
        <taxon>Metazoa</taxon>
        <taxon>Chordata</taxon>
        <taxon>Craniata</taxon>
        <taxon>Vertebrata</taxon>
        <taxon>Euteleostomi</taxon>
        <taxon>Actinopterygii</taxon>
        <taxon>Neopterygii</taxon>
        <taxon>Teleostei</taxon>
        <taxon>Anguilliformes</taxon>
        <taxon>Anguillidae</taxon>
        <taxon>Anguilla</taxon>
    </lineage>
</organism>
<protein>
    <submittedName>
        <fullName evidence="1">Uncharacterized protein</fullName>
    </submittedName>
</protein>
<accession>A0A0E9XXM8</accession>
<proteinExistence type="predicted"/>
<dbReference type="EMBL" id="GBXM01001178">
    <property type="protein sequence ID" value="JAI07400.1"/>
    <property type="molecule type" value="Transcribed_RNA"/>
</dbReference>
<reference evidence="1" key="2">
    <citation type="journal article" date="2015" name="Fish Shellfish Immunol.">
        <title>Early steps in the European eel (Anguilla anguilla)-Vibrio vulnificus interaction in the gills: Role of the RtxA13 toxin.</title>
        <authorList>
            <person name="Callol A."/>
            <person name="Pajuelo D."/>
            <person name="Ebbesson L."/>
            <person name="Teles M."/>
            <person name="MacKenzie S."/>
            <person name="Amaro C."/>
        </authorList>
    </citation>
    <scope>NUCLEOTIDE SEQUENCE</scope>
</reference>
<reference evidence="1" key="1">
    <citation type="submission" date="2014-11" db="EMBL/GenBank/DDBJ databases">
        <authorList>
            <person name="Amaro Gonzalez C."/>
        </authorList>
    </citation>
    <scope>NUCLEOTIDE SEQUENCE</scope>
</reference>
<name>A0A0E9XXM8_ANGAN</name>
<sequence>MFVGNLVLNHS</sequence>